<gene>
    <name evidence="2" type="ORF">GCM10009810_23840</name>
</gene>
<feature type="transmembrane region" description="Helical" evidence="1">
    <location>
        <begin position="159"/>
        <end position="176"/>
    </location>
</feature>
<name>A0ABN2KSE1_9MICO</name>
<feature type="transmembrane region" description="Helical" evidence="1">
    <location>
        <begin position="134"/>
        <end position="153"/>
    </location>
</feature>
<organism evidence="2 3">
    <name type="scientific">Nostocoides vanveenii</name>
    <dbReference type="NCBI Taxonomy" id="330835"/>
    <lineage>
        <taxon>Bacteria</taxon>
        <taxon>Bacillati</taxon>
        <taxon>Actinomycetota</taxon>
        <taxon>Actinomycetes</taxon>
        <taxon>Micrococcales</taxon>
        <taxon>Intrasporangiaceae</taxon>
        <taxon>Nostocoides</taxon>
    </lineage>
</organism>
<feature type="transmembrane region" description="Helical" evidence="1">
    <location>
        <begin position="91"/>
        <end position="114"/>
    </location>
</feature>
<keyword evidence="1" id="KW-0812">Transmembrane</keyword>
<sequence length="190" mass="19453">MSPLGRRLDAVAGEGARRFALRGGILLGSCVMGAAMALASPHPIVPALVVLGVIAISAVLLPDSPVVLVLLLMISATWVIVVPRPERAADLVLPLLAALGALAVHLCAAAWSVWPPGTVVPRLGRLRWWRRSGVVALAVVSTTALAGALIRAAPSGHRLLSLLAITGVCTAALAGYRWSGPRNGPEGGAQ</sequence>
<keyword evidence="1" id="KW-1133">Transmembrane helix</keyword>
<keyword evidence="1" id="KW-0472">Membrane</keyword>
<proteinExistence type="predicted"/>
<dbReference type="EMBL" id="BAAAPN010000054">
    <property type="protein sequence ID" value="GAA1763956.1"/>
    <property type="molecule type" value="Genomic_DNA"/>
</dbReference>
<comment type="caution">
    <text evidence="2">The sequence shown here is derived from an EMBL/GenBank/DDBJ whole genome shotgun (WGS) entry which is preliminary data.</text>
</comment>
<evidence type="ECO:0000313" key="2">
    <source>
        <dbReference type="EMBL" id="GAA1763956.1"/>
    </source>
</evidence>
<protein>
    <submittedName>
        <fullName evidence="2">Uncharacterized protein</fullName>
    </submittedName>
</protein>
<evidence type="ECO:0000313" key="3">
    <source>
        <dbReference type="Proteomes" id="UP001501475"/>
    </source>
</evidence>
<accession>A0ABN2KSE1</accession>
<keyword evidence="3" id="KW-1185">Reference proteome</keyword>
<dbReference type="Proteomes" id="UP001501475">
    <property type="component" value="Unassembled WGS sequence"/>
</dbReference>
<feature type="transmembrane region" description="Helical" evidence="1">
    <location>
        <begin position="20"/>
        <end position="38"/>
    </location>
</feature>
<feature type="transmembrane region" description="Helical" evidence="1">
    <location>
        <begin position="44"/>
        <end position="61"/>
    </location>
</feature>
<evidence type="ECO:0000256" key="1">
    <source>
        <dbReference type="SAM" id="Phobius"/>
    </source>
</evidence>
<reference evidence="2 3" key="1">
    <citation type="journal article" date="2019" name="Int. J. Syst. Evol. Microbiol.">
        <title>The Global Catalogue of Microorganisms (GCM) 10K type strain sequencing project: providing services to taxonomists for standard genome sequencing and annotation.</title>
        <authorList>
            <consortium name="The Broad Institute Genomics Platform"/>
            <consortium name="The Broad Institute Genome Sequencing Center for Infectious Disease"/>
            <person name="Wu L."/>
            <person name="Ma J."/>
        </authorList>
    </citation>
    <scope>NUCLEOTIDE SEQUENCE [LARGE SCALE GENOMIC DNA]</scope>
    <source>
        <strain evidence="2 3">JCM 15591</strain>
    </source>
</reference>